<sequence length="383" mass="42216">MHAEHPDAFVFIDQSPVPPLARCFRGLSHAAICEFLRRKAYGDIACTNFVILDKLASATAKPALANSPNPEDTTIFRGREWSCILGDVCDRELHGLVMTRCAYDSCAEVIDQVSDVDALSSFANDAAILSDGCFRYSMDRVMFNRKRREQEEERALYSRPARRRSKSRVEPLVLPQVPPVVLCQGTSKTAPQPPKPATPTEEKDEKKKKKKKKGKRRRTSDISSSSSSTDSSPVARPKRPAAKSSVLRPSFPGPSFVRSPSRDVEYEPLFTQSRALGLEPDGESEAVVSVTPRHSMLASSTQLFGLTQTQGDYYDDDDGGSQATEVDHEDDGASVHDTEIDADDDDYGELDVDVPEQSFHAPASQWYDVRLPPATGLTQMSGD</sequence>
<gene>
    <name evidence="2" type="ORF">IWX90DRAFT_482397</name>
</gene>
<reference evidence="2 3" key="1">
    <citation type="journal article" date="2022" name="G3 (Bethesda)">
        <title>Enemy or ally: a genomic approach to elucidate the lifestyle of Phyllosticta citrichinaensis.</title>
        <authorList>
            <person name="Buijs V.A."/>
            <person name="Groenewald J.Z."/>
            <person name="Haridas S."/>
            <person name="LaButti K.M."/>
            <person name="Lipzen A."/>
            <person name="Martin F.M."/>
            <person name="Barry K."/>
            <person name="Grigoriev I.V."/>
            <person name="Crous P.W."/>
            <person name="Seidl M.F."/>
        </authorList>
    </citation>
    <scope>NUCLEOTIDE SEQUENCE [LARGE SCALE GENOMIC DNA]</scope>
    <source>
        <strain evidence="2 3">CBS 129764</strain>
    </source>
</reference>
<comment type="caution">
    <text evidence="2">The sequence shown here is derived from an EMBL/GenBank/DDBJ whole genome shotgun (WGS) entry which is preliminary data.</text>
</comment>
<feature type="region of interest" description="Disordered" evidence="1">
    <location>
        <begin position="147"/>
        <end position="171"/>
    </location>
</feature>
<feature type="compositionally biased region" description="Basic residues" evidence="1">
    <location>
        <begin position="206"/>
        <end position="218"/>
    </location>
</feature>
<dbReference type="EMBL" id="JBBWUH010000001">
    <property type="protein sequence ID" value="KAK8177403.1"/>
    <property type="molecule type" value="Genomic_DNA"/>
</dbReference>
<feature type="region of interest" description="Disordered" evidence="1">
    <location>
        <begin position="309"/>
        <end position="350"/>
    </location>
</feature>
<proteinExistence type="predicted"/>
<organism evidence="2 3">
    <name type="scientific">Phyllosticta citrichinensis</name>
    <dbReference type="NCBI Taxonomy" id="1130410"/>
    <lineage>
        <taxon>Eukaryota</taxon>
        <taxon>Fungi</taxon>
        <taxon>Dikarya</taxon>
        <taxon>Ascomycota</taxon>
        <taxon>Pezizomycotina</taxon>
        <taxon>Dothideomycetes</taxon>
        <taxon>Dothideomycetes incertae sedis</taxon>
        <taxon>Botryosphaeriales</taxon>
        <taxon>Phyllostictaceae</taxon>
        <taxon>Phyllosticta</taxon>
    </lineage>
</organism>
<name>A0ABR1Y6L7_9PEZI</name>
<evidence type="ECO:0000256" key="1">
    <source>
        <dbReference type="SAM" id="MobiDB-lite"/>
    </source>
</evidence>
<keyword evidence="3" id="KW-1185">Reference proteome</keyword>
<feature type="region of interest" description="Disordered" evidence="1">
    <location>
        <begin position="183"/>
        <end position="264"/>
    </location>
</feature>
<feature type="compositionally biased region" description="Acidic residues" evidence="1">
    <location>
        <begin position="340"/>
        <end position="350"/>
    </location>
</feature>
<protein>
    <submittedName>
        <fullName evidence="2">Uncharacterized protein</fullName>
    </submittedName>
</protein>
<evidence type="ECO:0000313" key="2">
    <source>
        <dbReference type="EMBL" id="KAK8177403.1"/>
    </source>
</evidence>
<feature type="compositionally biased region" description="Low complexity" evidence="1">
    <location>
        <begin position="221"/>
        <end position="232"/>
    </location>
</feature>
<evidence type="ECO:0000313" key="3">
    <source>
        <dbReference type="Proteomes" id="UP001456524"/>
    </source>
</evidence>
<accession>A0ABR1Y6L7</accession>
<dbReference type="Proteomes" id="UP001456524">
    <property type="component" value="Unassembled WGS sequence"/>
</dbReference>